<dbReference type="Pfam" id="PF14289">
    <property type="entry name" value="DUF4369"/>
    <property type="match status" value="1"/>
</dbReference>
<keyword evidence="2" id="KW-0201">Cytochrome c-type biogenesis</keyword>
<evidence type="ECO:0000313" key="6">
    <source>
        <dbReference type="EMBL" id="SHG34840.1"/>
    </source>
</evidence>
<name>A0A1M5J3S2_9SPHI</name>
<dbReference type="GO" id="GO:0017004">
    <property type="term" value="P:cytochrome complex assembly"/>
    <property type="evidence" value="ECO:0007669"/>
    <property type="project" value="UniProtKB-KW"/>
</dbReference>
<dbReference type="GO" id="GO:0030313">
    <property type="term" value="C:cell envelope"/>
    <property type="evidence" value="ECO:0007669"/>
    <property type="project" value="UniProtKB-SubCell"/>
</dbReference>
<gene>
    <name evidence="6" type="ORF">SAMN04488522_105172</name>
</gene>
<organism evidence="6 7">
    <name type="scientific">Pedobacter caeni</name>
    <dbReference type="NCBI Taxonomy" id="288992"/>
    <lineage>
        <taxon>Bacteria</taxon>
        <taxon>Pseudomonadati</taxon>
        <taxon>Bacteroidota</taxon>
        <taxon>Sphingobacteriia</taxon>
        <taxon>Sphingobacteriales</taxon>
        <taxon>Sphingobacteriaceae</taxon>
        <taxon>Pedobacter</taxon>
    </lineage>
</organism>
<keyword evidence="3" id="KW-1015">Disulfide bond</keyword>
<dbReference type="SUPFAM" id="SSF52833">
    <property type="entry name" value="Thioredoxin-like"/>
    <property type="match status" value="1"/>
</dbReference>
<dbReference type="Gene3D" id="3.40.30.10">
    <property type="entry name" value="Glutaredoxin"/>
    <property type="match status" value="1"/>
</dbReference>
<protein>
    <submittedName>
        <fullName evidence="6">Thiol-disulfide isomerase or thioredoxin</fullName>
    </submittedName>
</protein>
<dbReference type="Proteomes" id="UP000184287">
    <property type="component" value="Unassembled WGS sequence"/>
</dbReference>
<keyword evidence="4" id="KW-0676">Redox-active center</keyword>
<evidence type="ECO:0000256" key="3">
    <source>
        <dbReference type="ARBA" id="ARBA00023157"/>
    </source>
</evidence>
<evidence type="ECO:0000256" key="1">
    <source>
        <dbReference type="ARBA" id="ARBA00004196"/>
    </source>
</evidence>
<evidence type="ECO:0000256" key="2">
    <source>
        <dbReference type="ARBA" id="ARBA00022748"/>
    </source>
</evidence>
<comment type="subcellular location">
    <subcellularLocation>
        <location evidence="1">Cell envelope</location>
    </subcellularLocation>
</comment>
<accession>A0A1M5J3S2</accession>
<dbReference type="PROSITE" id="PS51352">
    <property type="entry name" value="THIOREDOXIN_2"/>
    <property type="match status" value="1"/>
</dbReference>
<dbReference type="PROSITE" id="PS00194">
    <property type="entry name" value="THIOREDOXIN_1"/>
    <property type="match status" value="1"/>
</dbReference>
<dbReference type="PANTHER" id="PTHR42852:SF6">
    <property type="entry name" value="THIOL:DISULFIDE INTERCHANGE PROTEIN DSBE"/>
    <property type="match status" value="1"/>
</dbReference>
<dbReference type="STRING" id="288992.SAMN04488522_105172"/>
<dbReference type="CDD" id="cd02966">
    <property type="entry name" value="TlpA_like_family"/>
    <property type="match status" value="1"/>
</dbReference>
<dbReference type="AlphaFoldDB" id="A0A1M5J3S2"/>
<dbReference type="Pfam" id="PF08534">
    <property type="entry name" value="Redoxin"/>
    <property type="match status" value="1"/>
</dbReference>
<evidence type="ECO:0000313" key="7">
    <source>
        <dbReference type="Proteomes" id="UP000184287"/>
    </source>
</evidence>
<keyword evidence="6" id="KW-0413">Isomerase</keyword>
<keyword evidence="7" id="KW-1185">Reference proteome</keyword>
<dbReference type="InterPro" id="IPR025380">
    <property type="entry name" value="DUF4369"/>
</dbReference>
<dbReference type="InterPro" id="IPR050553">
    <property type="entry name" value="Thioredoxin_ResA/DsbE_sf"/>
</dbReference>
<dbReference type="GO" id="GO:0016853">
    <property type="term" value="F:isomerase activity"/>
    <property type="evidence" value="ECO:0007669"/>
    <property type="project" value="UniProtKB-KW"/>
</dbReference>
<dbReference type="InterPro" id="IPR017937">
    <property type="entry name" value="Thioredoxin_CS"/>
</dbReference>
<sequence length="370" mass="41488">MLAVLLYTASCFSQQGQTFTLKGKATGGLTGIVYLRYLDADGKMKLDSSTLQNNSFFFKGRISEPAIANFYGRLKTQSVEDPNTTQIFLEPTEMNITVAKDQFKNLVMKGSKSQQEMESLALLKKPIRKEMEPVLERLRKEKDHEKAAEIRDSLEPFNKREGKIEDDFFASHPDSYVTAYMMRYKMGELNLAQAEQIYNSWTSRIKESSYGKETLKEVNALKGGSPGAVVQMFSAKDINGAVLNLADFKGKKYVLLDFWASWCVPCRKGNPHLLGLYRKYKDKGLEIVGVASDDRTPDAWRKAVEKDGIGVWKHVLSGPDRGSRIGESFGIHTLPTKILVDKNGIIVGRYGGNGESDEAMDKKMSELFGK</sequence>
<dbReference type="InterPro" id="IPR036249">
    <property type="entry name" value="Thioredoxin-like_sf"/>
</dbReference>
<dbReference type="InterPro" id="IPR013766">
    <property type="entry name" value="Thioredoxin_domain"/>
</dbReference>
<dbReference type="PANTHER" id="PTHR42852">
    <property type="entry name" value="THIOL:DISULFIDE INTERCHANGE PROTEIN DSBE"/>
    <property type="match status" value="1"/>
</dbReference>
<evidence type="ECO:0000256" key="4">
    <source>
        <dbReference type="ARBA" id="ARBA00023284"/>
    </source>
</evidence>
<dbReference type="InterPro" id="IPR013740">
    <property type="entry name" value="Redoxin"/>
</dbReference>
<evidence type="ECO:0000259" key="5">
    <source>
        <dbReference type="PROSITE" id="PS51352"/>
    </source>
</evidence>
<reference evidence="7" key="1">
    <citation type="submission" date="2016-11" db="EMBL/GenBank/DDBJ databases">
        <authorList>
            <person name="Varghese N."/>
            <person name="Submissions S."/>
        </authorList>
    </citation>
    <scope>NUCLEOTIDE SEQUENCE [LARGE SCALE GENOMIC DNA]</scope>
    <source>
        <strain evidence="7">DSM 16990</strain>
    </source>
</reference>
<proteinExistence type="predicted"/>
<dbReference type="EMBL" id="FQUQ01000005">
    <property type="protein sequence ID" value="SHG34840.1"/>
    <property type="molecule type" value="Genomic_DNA"/>
</dbReference>
<feature type="domain" description="Thioredoxin" evidence="5">
    <location>
        <begin position="224"/>
        <end position="369"/>
    </location>
</feature>